<proteinExistence type="predicted"/>
<sequence>MGCFLQKFPSIIQHKPRALNKVADTLSRRDSLLVTLAHEVVGLECLKELYENDAEFKELWAKCSDDFHVREGFLFKGNRLCIPYSSLRKKLIRDLHGGGLSGHMGRDKTIASLEGRFYWPHLRKDVGTIVKKCYTCQLSKGQSQNTGLYIPLPIPDDIWQDLSMDFVLGLPRTQRGVDSVFVVVDRFSKMSHFIACKKTADASNIAKLFFREEFYSSYPQTNGQTEVTNRTLGNMIRCACGNKPKQWDLALPQVEFAYNINVHSATGKTPFSLVYTSVPRHVVDLIKLPKAPGFSVAAENMAKEIIAVKDSVKSKLEATRLKNKIAADKRRRVRVFNVGGEVMAREKKDFQLVPTASCSLANMARSK</sequence>
<accession>A0ACB0KR62</accession>
<keyword evidence="2" id="KW-1185">Reference proteome</keyword>
<name>A0ACB0KR62_TRIPR</name>
<evidence type="ECO:0000313" key="1">
    <source>
        <dbReference type="EMBL" id="CAJ2659016.1"/>
    </source>
</evidence>
<dbReference type="EMBL" id="CASHSV030000311">
    <property type="protein sequence ID" value="CAJ2659016.1"/>
    <property type="molecule type" value="Genomic_DNA"/>
</dbReference>
<reference evidence="1" key="1">
    <citation type="submission" date="2023-10" db="EMBL/GenBank/DDBJ databases">
        <authorList>
            <person name="Rodriguez Cubillos JULIANA M."/>
            <person name="De Vega J."/>
        </authorList>
    </citation>
    <scope>NUCLEOTIDE SEQUENCE</scope>
</reference>
<organism evidence="1 2">
    <name type="scientific">Trifolium pratense</name>
    <name type="common">Red clover</name>
    <dbReference type="NCBI Taxonomy" id="57577"/>
    <lineage>
        <taxon>Eukaryota</taxon>
        <taxon>Viridiplantae</taxon>
        <taxon>Streptophyta</taxon>
        <taxon>Embryophyta</taxon>
        <taxon>Tracheophyta</taxon>
        <taxon>Spermatophyta</taxon>
        <taxon>Magnoliopsida</taxon>
        <taxon>eudicotyledons</taxon>
        <taxon>Gunneridae</taxon>
        <taxon>Pentapetalae</taxon>
        <taxon>rosids</taxon>
        <taxon>fabids</taxon>
        <taxon>Fabales</taxon>
        <taxon>Fabaceae</taxon>
        <taxon>Papilionoideae</taxon>
        <taxon>50 kb inversion clade</taxon>
        <taxon>NPAAA clade</taxon>
        <taxon>Hologalegina</taxon>
        <taxon>IRL clade</taxon>
        <taxon>Trifolieae</taxon>
        <taxon>Trifolium</taxon>
    </lineage>
</organism>
<dbReference type="Proteomes" id="UP001177021">
    <property type="component" value="Unassembled WGS sequence"/>
</dbReference>
<gene>
    <name evidence="1" type="ORF">MILVUS5_LOCUS25293</name>
</gene>
<evidence type="ECO:0000313" key="2">
    <source>
        <dbReference type="Proteomes" id="UP001177021"/>
    </source>
</evidence>
<protein>
    <submittedName>
        <fullName evidence="1">Uncharacterized protein</fullName>
    </submittedName>
</protein>
<comment type="caution">
    <text evidence="1">The sequence shown here is derived from an EMBL/GenBank/DDBJ whole genome shotgun (WGS) entry which is preliminary data.</text>
</comment>